<name>A0ABY9HMD1_9ACTN</name>
<sequence length="69" mass="7656">MPDQGQVSPAYRRAMVRGDGPWPQPATVLGWWARPDGVTMCRLRMSGSARAQWVVFDPERIELLVSGGT</sequence>
<organism evidence="1 2">
    <name type="scientific">Streptomyces castrisilvae</name>
    <dbReference type="NCBI Taxonomy" id="3033811"/>
    <lineage>
        <taxon>Bacteria</taxon>
        <taxon>Bacillati</taxon>
        <taxon>Actinomycetota</taxon>
        <taxon>Actinomycetes</taxon>
        <taxon>Kitasatosporales</taxon>
        <taxon>Streptomycetaceae</taxon>
        <taxon>Streptomyces</taxon>
    </lineage>
</organism>
<protein>
    <submittedName>
        <fullName evidence="1">Uncharacterized protein</fullName>
    </submittedName>
</protein>
<gene>
    <name evidence="1" type="ORF">P8A18_17900</name>
</gene>
<accession>A0ABY9HMD1</accession>
<dbReference type="Proteomes" id="UP001239522">
    <property type="component" value="Chromosome"/>
</dbReference>
<dbReference type="RefSeq" id="WP_306055844.1">
    <property type="nucleotide sequence ID" value="NZ_CP120997.1"/>
</dbReference>
<evidence type="ECO:0000313" key="1">
    <source>
        <dbReference type="EMBL" id="WLQ35188.1"/>
    </source>
</evidence>
<proteinExistence type="predicted"/>
<keyword evidence="2" id="KW-1185">Reference proteome</keyword>
<dbReference type="EMBL" id="CP120997">
    <property type="protein sequence ID" value="WLQ35188.1"/>
    <property type="molecule type" value="Genomic_DNA"/>
</dbReference>
<evidence type="ECO:0000313" key="2">
    <source>
        <dbReference type="Proteomes" id="UP001239522"/>
    </source>
</evidence>
<reference evidence="1 2" key="1">
    <citation type="submission" date="2023-03" db="EMBL/GenBank/DDBJ databases">
        <title>Isolation and description of six Streptomyces strains from soil environments, able to metabolize different microbial glucans.</title>
        <authorList>
            <person name="Widen T."/>
            <person name="Larsbrink J."/>
        </authorList>
    </citation>
    <scope>NUCLEOTIDE SEQUENCE [LARGE SCALE GENOMIC DNA]</scope>
    <source>
        <strain evidence="1 2">Mut1</strain>
    </source>
</reference>